<name>A0A5C8PAG1_9HYPH</name>
<keyword evidence="8" id="KW-0808">Transferase</keyword>
<dbReference type="InterPro" id="IPR015422">
    <property type="entry name" value="PyrdxlP-dep_Trfase_small"/>
</dbReference>
<dbReference type="InterPro" id="IPR036390">
    <property type="entry name" value="WH_DNA-bd_sf"/>
</dbReference>
<protein>
    <submittedName>
        <fullName evidence="8">PLP-dependent aminotransferase family protein</fullName>
    </submittedName>
</protein>
<dbReference type="SUPFAM" id="SSF46785">
    <property type="entry name" value="Winged helix' DNA-binding domain"/>
    <property type="match status" value="1"/>
</dbReference>
<dbReference type="Pfam" id="PF00392">
    <property type="entry name" value="GntR"/>
    <property type="match status" value="1"/>
</dbReference>
<keyword evidence="4" id="KW-0238">DNA-binding</keyword>
<dbReference type="PANTHER" id="PTHR46577:SF1">
    <property type="entry name" value="HTH-TYPE TRANSCRIPTIONAL REGULATORY PROTEIN GABR"/>
    <property type="match status" value="1"/>
</dbReference>
<dbReference type="Gene3D" id="3.90.1150.10">
    <property type="entry name" value="Aspartate Aminotransferase, domain 1"/>
    <property type="match status" value="2"/>
</dbReference>
<dbReference type="GO" id="GO:0008483">
    <property type="term" value="F:transaminase activity"/>
    <property type="evidence" value="ECO:0007669"/>
    <property type="project" value="UniProtKB-KW"/>
</dbReference>
<comment type="caution">
    <text evidence="8">The sequence shown here is derived from an EMBL/GenBank/DDBJ whole genome shotgun (WGS) entry which is preliminary data.</text>
</comment>
<evidence type="ECO:0000313" key="8">
    <source>
        <dbReference type="EMBL" id="TXL70012.1"/>
    </source>
</evidence>
<dbReference type="CDD" id="cd00609">
    <property type="entry name" value="AAT_like"/>
    <property type="match status" value="1"/>
</dbReference>
<dbReference type="RefSeq" id="WP_147851941.1">
    <property type="nucleotide sequence ID" value="NZ_VDUZ01000067.1"/>
</dbReference>
<dbReference type="Gene3D" id="1.10.10.10">
    <property type="entry name" value="Winged helix-like DNA-binding domain superfamily/Winged helix DNA-binding domain"/>
    <property type="match status" value="1"/>
</dbReference>
<dbReference type="GO" id="GO:0030170">
    <property type="term" value="F:pyridoxal phosphate binding"/>
    <property type="evidence" value="ECO:0007669"/>
    <property type="project" value="InterPro"/>
</dbReference>
<sequence length="595" mass="63138">MNPARKKRPAWRPTIDPGASTPLYIAIANQLAADVASGKLEPYARLPTHRDLAWTLGCTIGTITRAYAEAERRGLVHGEVGRGTYVRPPAIPYADPIVARSVVNPTGDPRAVMDAAPARLIDLAMNWPAEVGEDELLRRTLADIAKMNDINSLLEFSGRAGLERHRAAGARLLARRQHPSPARGKAAAAPAIDPAHVLISAGTQHALMVTLAALTAPGDAVLVEDLTYPGVVSLARLMRLRLKSIACDGDGPLPGAFEAACRVGDARAFYMTPVQHNPTGRTISEARRRALARVAEMHELPIIEDDVYGFFPTDAPPPIAAFAPEHVIHLAGLSKIGAPGLRIGFLRAPPRLAARLAAAMAAASWTAAPIAAEVATRWIDEGVLDEILRRKREEARRRYDIAAPIFRNAGVPVRAASAQEAPATAAHAAGGGGARAQRPAVRIVTANERGSASESRRRLAEASANHLAAMKGDAPPAPAPTVAAHSDGWSGTHHRTGMASREAAPQKAELILPADCFHAWLKLPDPWRARDFASEAEAQGVRLTPADAFLGGRTDAPSAVRLCLGNAKTHADLKRALQVVAQLLAMPLAAAREVV</sequence>
<dbReference type="PROSITE" id="PS50949">
    <property type="entry name" value="HTH_GNTR"/>
    <property type="match status" value="1"/>
</dbReference>
<dbReference type="SMART" id="SM00345">
    <property type="entry name" value="HTH_GNTR"/>
    <property type="match status" value="1"/>
</dbReference>
<dbReference type="Pfam" id="PF00155">
    <property type="entry name" value="Aminotran_1_2"/>
    <property type="match status" value="1"/>
</dbReference>
<keyword evidence="2" id="KW-0663">Pyridoxal phosphate</keyword>
<dbReference type="InterPro" id="IPR015421">
    <property type="entry name" value="PyrdxlP-dep_Trfase_major"/>
</dbReference>
<keyword evidence="5" id="KW-0804">Transcription</keyword>
<dbReference type="InterPro" id="IPR000524">
    <property type="entry name" value="Tscrpt_reg_HTH_GntR"/>
</dbReference>
<dbReference type="AlphaFoldDB" id="A0A5C8PAG1"/>
<gene>
    <name evidence="8" type="ORF">FHP25_36470</name>
</gene>
<proteinExistence type="inferred from homology"/>
<keyword evidence="3" id="KW-0805">Transcription regulation</keyword>
<dbReference type="InterPro" id="IPR036388">
    <property type="entry name" value="WH-like_DNA-bd_sf"/>
</dbReference>
<feature type="domain" description="HTH gntR-type" evidence="7">
    <location>
        <begin position="21"/>
        <end position="89"/>
    </location>
</feature>
<evidence type="ECO:0000256" key="5">
    <source>
        <dbReference type="ARBA" id="ARBA00023163"/>
    </source>
</evidence>
<dbReference type="InterPro" id="IPR015424">
    <property type="entry name" value="PyrdxlP-dep_Trfase"/>
</dbReference>
<accession>A0A5C8PAG1</accession>
<dbReference type="InterPro" id="IPR004839">
    <property type="entry name" value="Aminotransferase_I/II_large"/>
</dbReference>
<reference evidence="8 9" key="1">
    <citation type="submission" date="2019-06" db="EMBL/GenBank/DDBJ databases">
        <title>New taxonomy in bacterial strain CC-CFT640, isolated from vineyard.</title>
        <authorList>
            <person name="Lin S.-Y."/>
            <person name="Tsai C.-F."/>
            <person name="Young C.-C."/>
        </authorList>
    </citation>
    <scope>NUCLEOTIDE SEQUENCE [LARGE SCALE GENOMIC DNA]</scope>
    <source>
        <strain evidence="8 9">CC-CFT640</strain>
    </source>
</reference>
<evidence type="ECO:0000256" key="2">
    <source>
        <dbReference type="ARBA" id="ARBA00022898"/>
    </source>
</evidence>
<dbReference type="Proteomes" id="UP000321638">
    <property type="component" value="Unassembled WGS sequence"/>
</dbReference>
<evidence type="ECO:0000256" key="3">
    <source>
        <dbReference type="ARBA" id="ARBA00023015"/>
    </source>
</evidence>
<evidence type="ECO:0000256" key="6">
    <source>
        <dbReference type="SAM" id="MobiDB-lite"/>
    </source>
</evidence>
<evidence type="ECO:0000256" key="1">
    <source>
        <dbReference type="ARBA" id="ARBA00005384"/>
    </source>
</evidence>
<dbReference type="EMBL" id="VDUZ01000067">
    <property type="protein sequence ID" value="TXL70012.1"/>
    <property type="molecule type" value="Genomic_DNA"/>
</dbReference>
<keyword evidence="9" id="KW-1185">Reference proteome</keyword>
<dbReference type="Gene3D" id="3.40.640.10">
    <property type="entry name" value="Type I PLP-dependent aspartate aminotransferase-like (Major domain)"/>
    <property type="match status" value="1"/>
</dbReference>
<dbReference type="SUPFAM" id="SSF53383">
    <property type="entry name" value="PLP-dependent transferases"/>
    <property type="match status" value="1"/>
</dbReference>
<dbReference type="InterPro" id="IPR051446">
    <property type="entry name" value="HTH_trans_reg/aminotransferase"/>
</dbReference>
<dbReference type="GO" id="GO:0003700">
    <property type="term" value="F:DNA-binding transcription factor activity"/>
    <property type="evidence" value="ECO:0007669"/>
    <property type="project" value="InterPro"/>
</dbReference>
<evidence type="ECO:0000313" key="9">
    <source>
        <dbReference type="Proteomes" id="UP000321638"/>
    </source>
</evidence>
<evidence type="ECO:0000259" key="7">
    <source>
        <dbReference type="PROSITE" id="PS50949"/>
    </source>
</evidence>
<dbReference type="PANTHER" id="PTHR46577">
    <property type="entry name" value="HTH-TYPE TRANSCRIPTIONAL REGULATORY PROTEIN GABR"/>
    <property type="match status" value="1"/>
</dbReference>
<dbReference type="OrthoDB" id="9804020at2"/>
<keyword evidence="8" id="KW-0032">Aminotransferase</keyword>
<comment type="similarity">
    <text evidence="1">In the C-terminal section; belongs to the class-I pyridoxal-phosphate-dependent aminotransferase family.</text>
</comment>
<dbReference type="CDD" id="cd07377">
    <property type="entry name" value="WHTH_GntR"/>
    <property type="match status" value="1"/>
</dbReference>
<organism evidence="8 9">
    <name type="scientific">Vineibacter terrae</name>
    <dbReference type="NCBI Taxonomy" id="2586908"/>
    <lineage>
        <taxon>Bacteria</taxon>
        <taxon>Pseudomonadati</taxon>
        <taxon>Pseudomonadota</taxon>
        <taxon>Alphaproteobacteria</taxon>
        <taxon>Hyphomicrobiales</taxon>
        <taxon>Vineibacter</taxon>
    </lineage>
</organism>
<evidence type="ECO:0000256" key="4">
    <source>
        <dbReference type="ARBA" id="ARBA00023125"/>
    </source>
</evidence>
<feature type="region of interest" description="Disordered" evidence="6">
    <location>
        <begin position="476"/>
        <end position="504"/>
    </location>
</feature>
<dbReference type="GO" id="GO:0003677">
    <property type="term" value="F:DNA binding"/>
    <property type="evidence" value="ECO:0007669"/>
    <property type="project" value="UniProtKB-KW"/>
</dbReference>